<dbReference type="InterPro" id="IPR043502">
    <property type="entry name" value="DNA/RNA_pol_sf"/>
</dbReference>
<dbReference type="PANTHER" id="PTHR35046">
    <property type="entry name" value="ZINC KNUCKLE (CCHC-TYPE) FAMILY PROTEIN"/>
    <property type="match status" value="1"/>
</dbReference>
<keyword evidence="1" id="KW-0863">Zinc-finger</keyword>
<dbReference type="RefSeq" id="XP_016648909.1">
    <property type="nucleotide sequence ID" value="XM_016793423.1"/>
</dbReference>
<evidence type="ECO:0000313" key="5">
    <source>
        <dbReference type="RefSeq" id="XP_016648909.1"/>
    </source>
</evidence>
<feature type="domain" description="CCHC-type" evidence="3">
    <location>
        <begin position="147"/>
        <end position="161"/>
    </location>
</feature>
<dbReference type="InterPro" id="IPR021109">
    <property type="entry name" value="Peptidase_aspartic_dom_sf"/>
</dbReference>
<reference evidence="5" key="2">
    <citation type="submission" date="2025-08" db="UniProtKB">
        <authorList>
            <consortium name="RefSeq"/>
        </authorList>
    </citation>
    <scope>IDENTIFICATION</scope>
</reference>
<evidence type="ECO:0000313" key="4">
    <source>
        <dbReference type="Proteomes" id="UP000694861"/>
    </source>
</evidence>
<dbReference type="SUPFAM" id="SSF54160">
    <property type="entry name" value="Chromo domain-like"/>
    <property type="match status" value="1"/>
</dbReference>
<dbReference type="PANTHER" id="PTHR35046:SF9">
    <property type="entry name" value="RNA-DIRECTED DNA POLYMERASE"/>
    <property type="match status" value="1"/>
</dbReference>
<dbReference type="InterPro" id="IPR016197">
    <property type="entry name" value="Chromo-like_dom_sf"/>
</dbReference>
<evidence type="ECO:0000259" key="3">
    <source>
        <dbReference type="PROSITE" id="PS50158"/>
    </source>
</evidence>
<dbReference type="SUPFAM" id="SSF56672">
    <property type="entry name" value="DNA/RNA polymerases"/>
    <property type="match status" value="1"/>
</dbReference>
<dbReference type="Gene3D" id="2.40.70.10">
    <property type="entry name" value="Acid Proteases"/>
    <property type="match status" value="1"/>
</dbReference>
<dbReference type="PROSITE" id="PS50158">
    <property type="entry name" value="ZF_CCHC"/>
    <property type="match status" value="1"/>
</dbReference>
<dbReference type="Proteomes" id="UP000694861">
    <property type="component" value="Linkage group LG4"/>
</dbReference>
<keyword evidence="4" id="KW-1185">Reference proteome</keyword>
<gene>
    <name evidence="5" type="primary">LOC107880893</name>
</gene>
<dbReference type="CDD" id="cd00303">
    <property type="entry name" value="retropepsin_like"/>
    <property type="match status" value="1"/>
</dbReference>
<dbReference type="GeneID" id="107880893"/>
<reference evidence="4" key="1">
    <citation type="journal article" date="2012" name="Nat. Commun.">
        <title>The genome of Prunus mume.</title>
        <authorList>
            <person name="Zhang Q."/>
            <person name="Chen W."/>
            <person name="Sun L."/>
            <person name="Zhao F."/>
            <person name="Huang B."/>
            <person name="Yang W."/>
            <person name="Tao Y."/>
            <person name="Wang J."/>
            <person name="Yuan Z."/>
            <person name="Fan G."/>
            <person name="Xing Z."/>
            <person name="Han C."/>
            <person name="Pan H."/>
            <person name="Zhong X."/>
            <person name="Shi W."/>
            <person name="Liang X."/>
            <person name="Du D."/>
            <person name="Sun F."/>
            <person name="Xu Z."/>
            <person name="Hao R."/>
            <person name="Lv T."/>
            <person name="Lv Y."/>
            <person name="Zheng Z."/>
            <person name="Sun M."/>
            <person name="Luo L."/>
            <person name="Cai M."/>
            <person name="Gao Y."/>
            <person name="Wang J."/>
            <person name="Yin Y."/>
            <person name="Xu X."/>
            <person name="Cheng T."/>
            <person name="Wang J."/>
        </authorList>
    </citation>
    <scope>NUCLEOTIDE SEQUENCE [LARGE SCALE GENOMIC DNA]</scope>
</reference>
<organism evidence="4 5">
    <name type="scientific">Prunus mume</name>
    <name type="common">Japanese apricot</name>
    <name type="synonym">Armeniaca mume</name>
    <dbReference type="NCBI Taxonomy" id="102107"/>
    <lineage>
        <taxon>Eukaryota</taxon>
        <taxon>Viridiplantae</taxon>
        <taxon>Streptophyta</taxon>
        <taxon>Embryophyta</taxon>
        <taxon>Tracheophyta</taxon>
        <taxon>Spermatophyta</taxon>
        <taxon>Magnoliopsida</taxon>
        <taxon>eudicotyledons</taxon>
        <taxon>Gunneridae</taxon>
        <taxon>Pentapetalae</taxon>
        <taxon>rosids</taxon>
        <taxon>fabids</taxon>
        <taxon>Rosales</taxon>
        <taxon>Rosaceae</taxon>
        <taxon>Amygdaloideae</taxon>
        <taxon>Amygdaleae</taxon>
        <taxon>Prunus</taxon>
    </lineage>
</organism>
<evidence type="ECO:0000256" key="2">
    <source>
        <dbReference type="SAM" id="MobiDB-lite"/>
    </source>
</evidence>
<dbReference type="SUPFAM" id="SSF57756">
    <property type="entry name" value="Retrovirus zinc finger-like domains"/>
    <property type="match status" value="1"/>
</dbReference>
<name>A0ABM1LND2_PRUMU</name>
<feature type="region of interest" description="Disordered" evidence="2">
    <location>
        <begin position="98"/>
        <end position="138"/>
    </location>
</feature>
<evidence type="ECO:0000256" key="1">
    <source>
        <dbReference type="PROSITE-ProRule" id="PRU00047"/>
    </source>
</evidence>
<feature type="compositionally biased region" description="Polar residues" evidence="2">
    <location>
        <begin position="98"/>
        <end position="120"/>
    </location>
</feature>
<dbReference type="Gene3D" id="3.10.10.10">
    <property type="entry name" value="HIV Type 1 Reverse Transcriptase, subunit A, domain 1"/>
    <property type="match status" value="1"/>
</dbReference>
<sequence length="605" mass="67834">MKLKLREQYLPTFYRHQLYDQLWTLSQGSLTVTEFHARFIEHKIRAGIREEPDITMSRFIHGLRDDIKREVRRFRPHILEDAYCHALEAETFLGPQRRSTGYSGLSSAPTPNRSTPSSTYGVAGPPAPTIPTTEKGPAPSSAAHIECYRCHAKGHIASRCPHRTLTIGSLNEDSCVDVYVEPLEPIYDPELDNCCEEAFHQVSVMRCIYSASTPPPPDSWKRTSIFQTYVPCGTNRCQLVIDGGSTLNVISKAAVDRLHLQAEPHPYPFHVGWVDNTMLPVTERCLVPLQLGPCHERLYCDILPMSVAHVLLGRPWLYDRCVKICGRENTYTFQHEGKNITLTPSNPAIKPTKDVQPTLLLKEKASEHRLSSLSSVNFAHELQDTGVSFALLLKPKSDSNPTPLAEPIHQFLPKFSNIIPGDLPDALPPAREIQHAIDLIPGSQIPNLPYYRLNLSTRAELNRKIQVLLDNCFIRHSLNPCVVLVLLTPKKDGSWQRCVDGRTVNNITGFIPPPVPRSPSPSSTPTNQIEDVSDHEVVASSPGDSTCFLVHWVGRPATEDTWITEAEFRQLDSTLLHSYQMLFMTSTWLPPVLPSSILTNIVIIL</sequence>
<dbReference type="InterPro" id="IPR001878">
    <property type="entry name" value="Znf_CCHC"/>
</dbReference>
<keyword evidence="1" id="KW-0479">Metal-binding</keyword>
<dbReference type="InterPro" id="IPR036875">
    <property type="entry name" value="Znf_CCHC_sf"/>
</dbReference>
<dbReference type="InterPro" id="IPR005162">
    <property type="entry name" value="Retrotrans_gag_dom"/>
</dbReference>
<protein>
    <submittedName>
        <fullName evidence="5">Uncharacterized protein LOC107880893</fullName>
    </submittedName>
</protein>
<proteinExistence type="predicted"/>
<feature type="region of interest" description="Disordered" evidence="2">
    <location>
        <begin position="511"/>
        <end position="533"/>
    </location>
</feature>
<dbReference type="Pfam" id="PF03732">
    <property type="entry name" value="Retrotrans_gag"/>
    <property type="match status" value="1"/>
</dbReference>
<keyword evidence="1" id="KW-0862">Zinc</keyword>
<accession>A0ABM1LND2</accession>